<dbReference type="InterPro" id="IPR000014">
    <property type="entry name" value="PAS"/>
</dbReference>
<evidence type="ECO:0000256" key="2">
    <source>
        <dbReference type="ARBA" id="ARBA00004651"/>
    </source>
</evidence>
<evidence type="ECO:0000313" key="22">
    <source>
        <dbReference type="Proteomes" id="UP000297014"/>
    </source>
</evidence>
<dbReference type="SUPFAM" id="SSF103190">
    <property type="entry name" value="Sensory domain-like"/>
    <property type="match status" value="1"/>
</dbReference>
<keyword evidence="11 14" id="KW-1133">Transmembrane helix</keyword>
<dbReference type="CDD" id="cd12912">
    <property type="entry name" value="PDC2_MCP_like"/>
    <property type="match status" value="1"/>
</dbReference>
<dbReference type="InterPro" id="IPR036890">
    <property type="entry name" value="HATPase_C_sf"/>
</dbReference>
<dbReference type="Pfam" id="PF13426">
    <property type="entry name" value="PAS_9"/>
    <property type="match status" value="1"/>
</dbReference>
<keyword evidence="6" id="KW-0808">Transferase</keyword>
<dbReference type="PROSITE" id="PS50885">
    <property type="entry name" value="HAMP"/>
    <property type="match status" value="1"/>
</dbReference>
<feature type="domain" description="PAC" evidence="17">
    <location>
        <begin position="440"/>
        <end position="495"/>
    </location>
</feature>
<feature type="transmembrane region" description="Helical" evidence="14">
    <location>
        <begin position="291"/>
        <end position="309"/>
    </location>
</feature>
<evidence type="ECO:0000256" key="1">
    <source>
        <dbReference type="ARBA" id="ARBA00000085"/>
    </source>
</evidence>
<dbReference type="Gene3D" id="1.10.287.130">
    <property type="match status" value="1"/>
</dbReference>
<keyword evidence="8" id="KW-0547">Nucleotide-binding</keyword>
<evidence type="ECO:0000259" key="16">
    <source>
        <dbReference type="PROSITE" id="PS50112"/>
    </source>
</evidence>
<protein>
    <recommendedName>
        <fullName evidence="3">histidine kinase</fullName>
        <ecNumber evidence="3">2.7.13.3</ecNumber>
    </recommendedName>
</protein>
<dbReference type="SMART" id="SM00387">
    <property type="entry name" value="HATPase_c"/>
    <property type="match status" value="1"/>
</dbReference>
<dbReference type="EC" id="2.7.13.3" evidence="3"/>
<name>A0A094WJS6_ALKAL</name>
<keyword evidence="4" id="KW-1003">Cell membrane</keyword>
<dbReference type="Gene3D" id="3.30.565.10">
    <property type="entry name" value="Histidine kinase-like ATPase, C-terminal domain"/>
    <property type="match status" value="1"/>
</dbReference>
<evidence type="ECO:0000313" key="21">
    <source>
        <dbReference type="Proteomes" id="UP000002754"/>
    </source>
</evidence>
<evidence type="ECO:0000256" key="8">
    <source>
        <dbReference type="ARBA" id="ARBA00022741"/>
    </source>
</evidence>
<dbReference type="NCBIfam" id="TIGR00229">
    <property type="entry name" value="sensory_box"/>
    <property type="match status" value="1"/>
</dbReference>
<evidence type="ECO:0000256" key="11">
    <source>
        <dbReference type="ARBA" id="ARBA00022989"/>
    </source>
</evidence>
<evidence type="ECO:0000259" key="15">
    <source>
        <dbReference type="PROSITE" id="PS50109"/>
    </source>
</evidence>
<feature type="domain" description="HAMP" evidence="18">
    <location>
        <begin position="311"/>
        <end position="363"/>
    </location>
</feature>
<dbReference type="InterPro" id="IPR003661">
    <property type="entry name" value="HisK_dim/P_dom"/>
</dbReference>
<dbReference type="Proteomes" id="UP000297014">
    <property type="component" value="Unassembled WGS sequence"/>
</dbReference>
<feature type="domain" description="PAS" evidence="16">
    <location>
        <begin position="364"/>
        <end position="409"/>
    </location>
</feature>
<dbReference type="OrthoDB" id="9815750at2"/>
<dbReference type="Pfam" id="PF02743">
    <property type="entry name" value="dCache_1"/>
    <property type="match status" value="1"/>
</dbReference>
<dbReference type="Pfam" id="PF00512">
    <property type="entry name" value="HisKA"/>
    <property type="match status" value="1"/>
</dbReference>
<evidence type="ECO:0000256" key="3">
    <source>
        <dbReference type="ARBA" id="ARBA00012438"/>
    </source>
</evidence>
<dbReference type="PROSITE" id="PS50109">
    <property type="entry name" value="HIS_KIN"/>
    <property type="match status" value="1"/>
</dbReference>
<dbReference type="SUPFAM" id="SSF55785">
    <property type="entry name" value="PYP-like sensor domain (PAS domain)"/>
    <property type="match status" value="1"/>
</dbReference>
<accession>A0A094WJS6</accession>
<dbReference type="GO" id="GO:0005886">
    <property type="term" value="C:plasma membrane"/>
    <property type="evidence" value="ECO:0007669"/>
    <property type="project" value="UniProtKB-SubCell"/>
</dbReference>
<dbReference type="InterPro" id="IPR033479">
    <property type="entry name" value="dCache_1"/>
</dbReference>
<keyword evidence="21" id="KW-1185">Reference proteome</keyword>
<dbReference type="PANTHER" id="PTHR43065">
    <property type="entry name" value="SENSOR HISTIDINE KINASE"/>
    <property type="match status" value="1"/>
</dbReference>
<dbReference type="InterPro" id="IPR005467">
    <property type="entry name" value="His_kinase_dom"/>
</dbReference>
<dbReference type="CDD" id="cd18773">
    <property type="entry name" value="PDC1_HK_sensor"/>
    <property type="match status" value="1"/>
</dbReference>
<reference evidence="20 22" key="2">
    <citation type="submission" date="2014-01" db="EMBL/GenBank/DDBJ databases">
        <title>Draft genome sequencing of Bacillus alcalophilus CGMCC 1.3604.</title>
        <authorList>
            <person name="Yang J."/>
            <person name="Diao L."/>
            <person name="Yang S."/>
        </authorList>
    </citation>
    <scope>NUCLEOTIDE SEQUENCE [LARGE SCALE GENOMIC DNA]</scope>
    <source>
        <strain evidence="20 22">CGMCC 1.3604</strain>
    </source>
</reference>
<evidence type="ECO:0000256" key="6">
    <source>
        <dbReference type="ARBA" id="ARBA00022679"/>
    </source>
</evidence>
<evidence type="ECO:0000256" key="12">
    <source>
        <dbReference type="ARBA" id="ARBA00023012"/>
    </source>
</evidence>
<dbReference type="InterPro" id="IPR000700">
    <property type="entry name" value="PAS-assoc_C"/>
</dbReference>
<evidence type="ECO:0000313" key="19">
    <source>
        <dbReference type="EMBL" id="KGA98029.1"/>
    </source>
</evidence>
<dbReference type="InterPro" id="IPR035965">
    <property type="entry name" value="PAS-like_dom_sf"/>
</dbReference>
<dbReference type="SUPFAM" id="SSF55874">
    <property type="entry name" value="ATPase domain of HSP90 chaperone/DNA topoisomerase II/histidine kinase"/>
    <property type="match status" value="1"/>
</dbReference>
<dbReference type="PANTHER" id="PTHR43065:SF10">
    <property type="entry name" value="PEROXIDE STRESS-ACTIVATED HISTIDINE KINASE MAK3"/>
    <property type="match status" value="1"/>
</dbReference>
<dbReference type="EMBL" id="ALPT02000017">
    <property type="protein sequence ID" value="KGA98029.1"/>
    <property type="molecule type" value="Genomic_DNA"/>
</dbReference>
<dbReference type="Gene3D" id="3.30.450.20">
    <property type="entry name" value="PAS domain"/>
    <property type="match status" value="2"/>
</dbReference>
<feature type="transmembrane region" description="Helical" evidence="14">
    <location>
        <begin position="9"/>
        <end position="29"/>
    </location>
</feature>
<gene>
    <name evidence="20" type="ORF">AJ85_00520</name>
    <name evidence="19" type="ORF">BALCAV_0207050</name>
</gene>
<dbReference type="CDD" id="cd00082">
    <property type="entry name" value="HisKA"/>
    <property type="match status" value="1"/>
</dbReference>
<dbReference type="EMBL" id="JALP01000331">
    <property type="protein sequence ID" value="THG88702.1"/>
    <property type="molecule type" value="Genomic_DNA"/>
</dbReference>
<keyword evidence="12" id="KW-0902">Two-component regulatory system</keyword>
<evidence type="ECO:0000256" key="10">
    <source>
        <dbReference type="ARBA" id="ARBA00022840"/>
    </source>
</evidence>
<dbReference type="STRING" id="1218173.BALCAV_0207050"/>
<evidence type="ECO:0000256" key="13">
    <source>
        <dbReference type="ARBA" id="ARBA00023136"/>
    </source>
</evidence>
<dbReference type="GO" id="GO:0005524">
    <property type="term" value="F:ATP binding"/>
    <property type="evidence" value="ECO:0007669"/>
    <property type="project" value="UniProtKB-KW"/>
</dbReference>
<dbReference type="Proteomes" id="UP000002754">
    <property type="component" value="Unassembled WGS sequence"/>
</dbReference>
<dbReference type="SUPFAM" id="SSF158472">
    <property type="entry name" value="HAMP domain-like"/>
    <property type="match status" value="1"/>
</dbReference>
<dbReference type="InterPro" id="IPR004358">
    <property type="entry name" value="Sig_transdc_His_kin-like_C"/>
</dbReference>
<keyword evidence="7 14" id="KW-0812">Transmembrane</keyword>
<keyword evidence="9 19" id="KW-0418">Kinase</keyword>
<dbReference type="InterPro" id="IPR003594">
    <property type="entry name" value="HATPase_dom"/>
</dbReference>
<dbReference type="Pfam" id="PF02518">
    <property type="entry name" value="HATPase_c"/>
    <property type="match status" value="1"/>
</dbReference>
<keyword evidence="13 14" id="KW-0472">Membrane</keyword>
<comment type="catalytic activity">
    <reaction evidence="1">
        <text>ATP + protein L-histidine = ADP + protein N-phospho-L-histidine.</text>
        <dbReference type="EC" id="2.7.13.3"/>
    </reaction>
</comment>
<evidence type="ECO:0000256" key="5">
    <source>
        <dbReference type="ARBA" id="ARBA00022553"/>
    </source>
</evidence>
<comment type="caution">
    <text evidence="19">The sequence shown here is derived from an EMBL/GenBank/DDBJ whole genome shotgun (WGS) entry which is preliminary data.</text>
</comment>
<dbReference type="AlphaFoldDB" id="A0A094WJS6"/>
<dbReference type="InterPro" id="IPR036097">
    <property type="entry name" value="HisK_dim/P_sf"/>
</dbReference>
<reference evidence="19 21" key="1">
    <citation type="journal article" date="2014" name="Genome Announc.">
        <title>Draft Genome Sequence of Bacillus alcalophilus AV1934, a Classic Alkaliphile Isolated from Human Feces in 1934.</title>
        <authorList>
            <person name="Attie O."/>
            <person name="Jayaprakash A."/>
            <person name="Shah H."/>
            <person name="Paulsen I.T."/>
            <person name="Morino M."/>
            <person name="Takahashi Y."/>
            <person name="Narumi I."/>
            <person name="Sachidanandam R."/>
            <person name="Satoh K."/>
            <person name="Ito M."/>
            <person name="Krulwich T.A."/>
        </authorList>
    </citation>
    <scope>NUCLEOTIDE SEQUENCE [LARGE SCALE GENOMIC DNA]</scope>
    <source>
        <strain evidence="19 21">AV1934</strain>
    </source>
</reference>
<evidence type="ECO:0000256" key="14">
    <source>
        <dbReference type="SAM" id="Phobius"/>
    </source>
</evidence>
<dbReference type="InterPro" id="IPR029151">
    <property type="entry name" value="Sensor-like_sf"/>
</dbReference>
<evidence type="ECO:0000256" key="7">
    <source>
        <dbReference type="ARBA" id="ARBA00022692"/>
    </source>
</evidence>
<sequence length="717" mass="82892">MFKSLRMKLFMIFFFVTFLPLIFIAYITFQSQKEDIENQHEQLLYALGESAAVSLDDFIQERFKDVRMLTNNPIISNQESSIDEIQDELIRFVSLNDLYFGAILIDESGTVAVDVDNTVVGSDMSERVWVQETFEGGDVYLSDIYMSDVINRPILILAGSVKDENGDIFAIVSPSFNLTELWDRVDMFTRQQQSIGLEGHAFLVNGNGDIIAHPQNDIILRLNYFENNQLTAERFEYMVRNRLVYHNEEVEQLQYFVQLDKTSNFDNDWYVGISVPYSNIEEPLNQLINKYLLLFSCVLIIVVIAVFKLSNYIVKPLQKLVFATSDFAFGKMVYPLSTNSYHEVDTLTRTFNMMTRRLLEREKSHQKSSLILETTNNGILAFQKDSRLITTFNRTCEELFGVKKEAVIGLRIDDLIKHNDAFSKFVECAKLNDVVEKKKFNSRYEFLCHYKEESRYFFMSVQPLPSLNNQDEFEGVLLVFNDVTDKREMENELNRSEKLQMVGQLAAGFAHEIRNPLTTIRGFIQLFGRSNKISDEHRDHYGVILKEIDRVNEIISELLNMANPNSVMVKEETDVNEVIKGIHFLYQTEVEWRRGQFTLELEKLPLVVIERNKLHQVLMNLVKNSLEAISVDGHLIIKTYSLPEEKKIFIKVIDNGEGMDERTLEKLGTPFFTTKESGTGLGIITCFRLIEELKGTIEIESEKNEGTTFTIQLPVEE</sequence>
<dbReference type="GO" id="GO:0000155">
    <property type="term" value="F:phosphorelay sensor kinase activity"/>
    <property type="evidence" value="ECO:0007669"/>
    <property type="project" value="InterPro"/>
</dbReference>
<dbReference type="SUPFAM" id="SSF47384">
    <property type="entry name" value="Homodimeric domain of signal transducing histidine kinase"/>
    <property type="match status" value="1"/>
</dbReference>
<proteinExistence type="predicted"/>
<comment type="subcellular location">
    <subcellularLocation>
        <location evidence="2">Cell membrane</location>
        <topology evidence="2">Multi-pass membrane protein</topology>
    </subcellularLocation>
</comment>
<keyword evidence="5" id="KW-0597">Phosphoprotein</keyword>
<dbReference type="PRINTS" id="PR00344">
    <property type="entry name" value="BCTRLSENSOR"/>
</dbReference>
<evidence type="ECO:0000313" key="20">
    <source>
        <dbReference type="EMBL" id="THG88702.1"/>
    </source>
</evidence>
<feature type="domain" description="Histidine kinase" evidence="15">
    <location>
        <begin position="508"/>
        <end position="717"/>
    </location>
</feature>
<dbReference type="Gene3D" id="6.10.340.10">
    <property type="match status" value="1"/>
</dbReference>
<evidence type="ECO:0000256" key="9">
    <source>
        <dbReference type="ARBA" id="ARBA00022777"/>
    </source>
</evidence>
<dbReference type="PROSITE" id="PS50113">
    <property type="entry name" value="PAC"/>
    <property type="match status" value="1"/>
</dbReference>
<dbReference type="SMART" id="SM00388">
    <property type="entry name" value="HisKA"/>
    <property type="match status" value="1"/>
</dbReference>
<evidence type="ECO:0000256" key="4">
    <source>
        <dbReference type="ARBA" id="ARBA00022475"/>
    </source>
</evidence>
<dbReference type="RefSeq" id="WP_003324539.1">
    <property type="nucleotide sequence ID" value="NZ_ALPT02000017.1"/>
</dbReference>
<evidence type="ECO:0000259" key="18">
    <source>
        <dbReference type="PROSITE" id="PS50885"/>
    </source>
</evidence>
<dbReference type="PROSITE" id="PS50112">
    <property type="entry name" value="PAS"/>
    <property type="match status" value="1"/>
</dbReference>
<organism evidence="19 21">
    <name type="scientific">Alkalihalobacillus alcalophilus ATCC 27647 = CGMCC 1.3604</name>
    <dbReference type="NCBI Taxonomy" id="1218173"/>
    <lineage>
        <taxon>Bacteria</taxon>
        <taxon>Bacillati</taxon>
        <taxon>Bacillota</taxon>
        <taxon>Bacilli</taxon>
        <taxon>Bacillales</taxon>
        <taxon>Bacillaceae</taxon>
        <taxon>Alkalihalobacillus</taxon>
    </lineage>
</organism>
<evidence type="ECO:0000259" key="17">
    <source>
        <dbReference type="PROSITE" id="PS50113"/>
    </source>
</evidence>
<keyword evidence="10" id="KW-0067">ATP-binding</keyword>
<dbReference type="InterPro" id="IPR003660">
    <property type="entry name" value="HAMP_dom"/>
</dbReference>
<dbReference type="eggNOG" id="COG5000">
    <property type="taxonomic scope" value="Bacteria"/>
</dbReference>